<keyword evidence="10" id="KW-0902">Two-component regulatory system</keyword>
<dbReference type="InterPro" id="IPR004358">
    <property type="entry name" value="Sig_transdc_His_kin-like_C"/>
</dbReference>
<dbReference type="AlphaFoldDB" id="A0A9W6WDJ8"/>
<evidence type="ECO:0000259" key="15">
    <source>
        <dbReference type="PROSITE" id="PS50885"/>
    </source>
</evidence>
<dbReference type="InterPro" id="IPR003660">
    <property type="entry name" value="HAMP_dom"/>
</dbReference>
<dbReference type="PROSITE" id="PS50885">
    <property type="entry name" value="HAMP"/>
    <property type="match status" value="1"/>
</dbReference>
<dbReference type="FunFam" id="3.30.565.10:FF:000006">
    <property type="entry name" value="Sensor histidine kinase WalK"/>
    <property type="match status" value="1"/>
</dbReference>
<keyword evidence="11 13" id="KW-0472">Membrane</keyword>
<keyword evidence="17" id="KW-1185">Reference proteome</keyword>
<evidence type="ECO:0000256" key="6">
    <source>
        <dbReference type="ARBA" id="ARBA00022679"/>
    </source>
</evidence>
<accession>A0A9W6WDJ8</accession>
<dbReference type="FunFam" id="1.10.287.130:FF:000001">
    <property type="entry name" value="Two-component sensor histidine kinase"/>
    <property type="match status" value="1"/>
</dbReference>
<dbReference type="Gene3D" id="6.10.340.10">
    <property type="match status" value="1"/>
</dbReference>
<dbReference type="Pfam" id="PF02518">
    <property type="entry name" value="HATPase_c"/>
    <property type="match status" value="1"/>
</dbReference>
<comment type="catalytic activity">
    <reaction evidence="1">
        <text>ATP + protein L-histidine = ADP + protein N-phospho-L-histidine.</text>
        <dbReference type="EC" id="2.7.13.3"/>
    </reaction>
</comment>
<evidence type="ECO:0000256" key="9">
    <source>
        <dbReference type="ARBA" id="ARBA00022989"/>
    </source>
</evidence>
<gene>
    <name evidence="16" type="primary">phoR</name>
    <name evidence="16" type="ORF">Afil01_64880</name>
</gene>
<dbReference type="InterPro" id="IPR036097">
    <property type="entry name" value="HisK_dim/P_sf"/>
</dbReference>
<dbReference type="SMART" id="SM00388">
    <property type="entry name" value="HisKA"/>
    <property type="match status" value="1"/>
</dbReference>
<dbReference type="InterPro" id="IPR003594">
    <property type="entry name" value="HATPase_dom"/>
</dbReference>
<protein>
    <recommendedName>
        <fullName evidence="4">histidine kinase</fullName>
        <ecNumber evidence="4">2.7.13.3</ecNumber>
    </recommendedName>
</protein>
<evidence type="ECO:0000313" key="17">
    <source>
        <dbReference type="Proteomes" id="UP001165079"/>
    </source>
</evidence>
<proteinExistence type="predicted"/>
<evidence type="ECO:0000259" key="14">
    <source>
        <dbReference type="PROSITE" id="PS50109"/>
    </source>
</evidence>
<feature type="transmembrane region" description="Helical" evidence="13">
    <location>
        <begin position="183"/>
        <end position="201"/>
    </location>
</feature>
<evidence type="ECO:0000256" key="10">
    <source>
        <dbReference type="ARBA" id="ARBA00023012"/>
    </source>
</evidence>
<reference evidence="16" key="1">
    <citation type="submission" date="2023-03" db="EMBL/GenBank/DDBJ databases">
        <title>Actinorhabdospora filicis NBRC 111898.</title>
        <authorList>
            <person name="Ichikawa N."/>
            <person name="Sato H."/>
            <person name="Tonouchi N."/>
        </authorList>
    </citation>
    <scope>NUCLEOTIDE SEQUENCE</scope>
    <source>
        <strain evidence="16">NBRC 111898</strain>
    </source>
</reference>
<feature type="transmembrane region" description="Helical" evidence="13">
    <location>
        <begin position="20"/>
        <end position="42"/>
    </location>
</feature>
<dbReference type="Proteomes" id="UP001165079">
    <property type="component" value="Unassembled WGS sequence"/>
</dbReference>
<evidence type="ECO:0000256" key="3">
    <source>
        <dbReference type="ARBA" id="ARBA00004236"/>
    </source>
</evidence>
<keyword evidence="7 13" id="KW-0812">Transmembrane</keyword>
<dbReference type="SMART" id="SM00304">
    <property type="entry name" value="HAMP"/>
    <property type="match status" value="1"/>
</dbReference>
<dbReference type="CDD" id="cd00075">
    <property type="entry name" value="HATPase"/>
    <property type="match status" value="1"/>
</dbReference>
<feature type="compositionally biased region" description="Low complexity" evidence="12">
    <location>
        <begin position="509"/>
        <end position="525"/>
    </location>
</feature>
<evidence type="ECO:0000256" key="1">
    <source>
        <dbReference type="ARBA" id="ARBA00000085"/>
    </source>
</evidence>
<evidence type="ECO:0000256" key="5">
    <source>
        <dbReference type="ARBA" id="ARBA00022553"/>
    </source>
</evidence>
<comment type="cofactor">
    <cofactor evidence="2">
        <name>a divalent metal cation</name>
        <dbReference type="ChEBI" id="CHEBI:60240"/>
    </cofactor>
</comment>
<dbReference type="InterPro" id="IPR036890">
    <property type="entry name" value="HATPase_C_sf"/>
</dbReference>
<feature type="domain" description="Histidine kinase" evidence="14">
    <location>
        <begin position="277"/>
        <end position="493"/>
    </location>
</feature>
<feature type="compositionally biased region" description="Acidic residues" evidence="12">
    <location>
        <begin position="499"/>
        <end position="508"/>
    </location>
</feature>
<dbReference type="GO" id="GO:0000155">
    <property type="term" value="F:phosphorelay sensor kinase activity"/>
    <property type="evidence" value="ECO:0007669"/>
    <property type="project" value="InterPro"/>
</dbReference>
<evidence type="ECO:0000256" key="8">
    <source>
        <dbReference type="ARBA" id="ARBA00022777"/>
    </source>
</evidence>
<dbReference type="CDD" id="cd06225">
    <property type="entry name" value="HAMP"/>
    <property type="match status" value="1"/>
</dbReference>
<evidence type="ECO:0000256" key="11">
    <source>
        <dbReference type="ARBA" id="ARBA00023136"/>
    </source>
</evidence>
<dbReference type="InterPro" id="IPR050428">
    <property type="entry name" value="TCS_sensor_his_kinase"/>
</dbReference>
<dbReference type="SUPFAM" id="SSF47384">
    <property type="entry name" value="Homodimeric domain of signal transducing histidine kinase"/>
    <property type="match status" value="1"/>
</dbReference>
<feature type="region of interest" description="Disordered" evidence="12">
    <location>
        <begin position="495"/>
        <end position="534"/>
    </location>
</feature>
<dbReference type="EC" id="2.7.13.3" evidence="4"/>
<evidence type="ECO:0000256" key="13">
    <source>
        <dbReference type="SAM" id="Phobius"/>
    </source>
</evidence>
<dbReference type="SUPFAM" id="SSF55874">
    <property type="entry name" value="ATPase domain of HSP90 chaperone/DNA topoisomerase II/histidine kinase"/>
    <property type="match status" value="1"/>
</dbReference>
<dbReference type="EMBL" id="BSTX01000007">
    <property type="protein sequence ID" value="GLZ81681.1"/>
    <property type="molecule type" value="Genomic_DNA"/>
</dbReference>
<dbReference type="CDD" id="cd00082">
    <property type="entry name" value="HisKA"/>
    <property type="match status" value="1"/>
</dbReference>
<evidence type="ECO:0000256" key="7">
    <source>
        <dbReference type="ARBA" id="ARBA00022692"/>
    </source>
</evidence>
<dbReference type="Gene3D" id="3.30.565.10">
    <property type="entry name" value="Histidine kinase-like ATPase, C-terminal domain"/>
    <property type="match status" value="1"/>
</dbReference>
<dbReference type="InterPro" id="IPR005467">
    <property type="entry name" value="His_kinase_dom"/>
</dbReference>
<comment type="caution">
    <text evidence="16">The sequence shown here is derived from an EMBL/GenBank/DDBJ whole genome shotgun (WGS) entry which is preliminary data.</text>
</comment>
<dbReference type="Pfam" id="PF00512">
    <property type="entry name" value="HisKA"/>
    <property type="match status" value="1"/>
</dbReference>
<organism evidence="16 17">
    <name type="scientific">Actinorhabdospora filicis</name>
    <dbReference type="NCBI Taxonomy" id="1785913"/>
    <lineage>
        <taxon>Bacteria</taxon>
        <taxon>Bacillati</taxon>
        <taxon>Actinomycetota</taxon>
        <taxon>Actinomycetes</taxon>
        <taxon>Micromonosporales</taxon>
        <taxon>Micromonosporaceae</taxon>
        <taxon>Actinorhabdospora</taxon>
    </lineage>
</organism>
<evidence type="ECO:0000313" key="16">
    <source>
        <dbReference type="EMBL" id="GLZ81681.1"/>
    </source>
</evidence>
<dbReference type="Gene3D" id="1.10.287.130">
    <property type="match status" value="1"/>
</dbReference>
<name>A0A9W6WDJ8_9ACTN</name>
<dbReference type="PROSITE" id="PS50109">
    <property type="entry name" value="HIS_KIN"/>
    <property type="match status" value="1"/>
</dbReference>
<dbReference type="GO" id="GO:0005509">
    <property type="term" value="F:calcium ion binding"/>
    <property type="evidence" value="ECO:0007669"/>
    <property type="project" value="UniProtKB-ARBA"/>
</dbReference>
<dbReference type="SUPFAM" id="SSF158472">
    <property type="entry name" value="HAMP domain-like"/>
    <property type="match status" value="1"/>
</dbReference>
<dbReference type="Pfam" id="PF00672">
    <property type="entry name" value="HAMP"/>
    <property type="match status" value="1"/>
</dbReference>
<dbReference type="GO" id="GO:0005886">
    <property type="term" value="C:plasma membrane"/>
    <property type="evidence" value="ECO:0007669"/>
    <property type="project" value="UniProtKB-SubCell"/>
</dbReference>
<evidence type="ECO:0000256" key="4">
    <source>
        <dbReference type="ARBA" id="ARBA00012438"/>
    </source>
</evidence>
<keyword evidence="8 16" id="KW-0418">Kinase</keyword>
<evidence type="ECO:0000256" key="12">
    <source>
        <dbReference type="SAM" id="MobiDB-lite"/>
    </source>
</evidence>
<dbReference type="InterPro" id="IPR003661">
    <property type="entry name" value="HisK_dim/P_dom"/>
</dbReference>
<dbReference type="PANTHER" id="PTHR45436">
    <property type="entry name" value="SENSOR HISTIDINE KINASE YKOH"/>
    <property type="match status" value="1"/>
</dbReference>
<keyword evidence="9 13" id="KW-1133">Transmembrane helix</keyword>
<keyword evidence="6" id="KW-0808">Transferase</keyword>
<dbReference type="PANTHER" id="PTHR45436:SF5">
    <property type="entry name" value="SENSOR HISTIDINE KINASE TRCS"/>
    <property type="match status" value="1"/>
</dbReference>
<keyword evidence="5" id="KW-0597">Phosphoprotein</keyword>
<sequence length="534" mass="57197">MSVPRVSAVRGGWQRTPLRVKLMASMLLLVAGALVLMSVVSVTRLDSVLTDRVDEELASRYSGQLQIAFDPKTKQLLSTPSDTIIMWPDVNADGGLYYLYLHSGELPSSLPFSGVAAEDIQVQLESHLGGEAYTIASADGKTRWRFVTRVATVNSSGEQHIVGVGVDLKDVTATVAELTTIDLLVGTAVLIALASIGVAMIRASLNPLRQMEATAVAIAAGDLSRRVPQHDVRTEVGQLGAALNTMLGQIETAFAAATASEAQALRSEEKMRRFIADASHELRTPLTTVRGFAELYRQRGDSAGPEEVAASMRRIEDEAKRMGLLVEDLLLLARLDRERPVQADPVDLLSLAADGVTGAKVTHPERPLDLKVGRGPLIVLGDELRLRQILSNLLANALAHTPPETPIEVRVYAEGVHAYLEVADEGPGMTPDQAERVFERFYRVDPARGRQSGGSGLGLAIVSALVAAHNGRVTVHTEVGVGTVFRVRLDLDPDLLAPEPEEPAEEALEVSADVPADAPVAPLSANSQDESRDA</sequence>
<feature type="domain" description="HAMP" evidence="15">
    <location>
        <begin position="202"/>
        <end position="255"/>
    </location>
</feature>
<dbReference type="PRINTS" id="PR00344">
    <property type="entry name" value="BCTRLSENSOR"/>
</dbReference>
<dbReference type="SMART" id="SM00387">
    <property type="entry name" value="HATPase_c"/>
    <property type="match status" value="1"/>
</dbReference>
<evidence type="ECO:0000256" key="2">
    <source>
        <dbReference type="ARBA" id="ARBA00001968"/>
    </source>
</evidence>
<comment type="subcellular location">
    <subcellularLocation>
        <location evidence="3">Cell membrane</location>
    </subcellularLocation>
</comment>